<dbReference type="PANTHER" id="PTHR24092:SF174">
    <property type="entry name" value="PHOSPHOLIPID-TRANSPORTING ATPASE DNF3-RELATED"/>
    <property type="match status" value="1"/>
</dbReference>
<evidence type="ECO:0000256" key="4">
    <source>
        <dbReference type="ARBA" id="ARBA00022692"/>
    </source>
</evidence>
<feature type="binding site" evidence="15">
    <location>
        <position position="501"/>
    </location>
    <ligand>
        <name>ATP</name>
        <dbReference type="ChEBI" id="CHEBI:30616"/>
    </ligand>
</feature>
<reference evidence="22 23" key="1">
    <citation type="submission" date="2019-10" db="EMBL/GenBank/DDBJ databases">
        <authorList>
            <person name="Palmer J.M."/>
        </authorList>
    </citation>
    <scope>NUCLEOTIDE SEQUENCE [LARGE SCALE GENOMIC DNA]</scope>
    <source>
        <strain evidence="22 23">TWF694</strain>
    </source>
</reference>
<protein>
    <recommendedName>
        <fullName evidence="17">Phospholipid-transporting ATPase</fullName>
        <ecNumber evidence="17">7.6.2.1</ecNumber>
    </recommendedName>
</protein>
<feature type="transmembrane region" description="Helical" evidence="17">
    <location>
        <begin position="390"/>
        <end position="412"/>
    </location>
</feature>
<dbReference type="GO" id="GO:0032456">
    <property type="term" value="P:endocytic recycling"/>
    <property type="evidence" value="ECO:0007669"/>
    <property type="project" value="TreeGrafter"/>
</dbReference>
<name>A0AAV9X262_9PEZI</name>
<dbReference type="NCBIfam" id="TIGR01494">
    <property type="entry name" value="ATPase_P-type"/>
    <property type="match status" value="2"/>
</dbReference>
<feature type="region of interest" description="Disordered" evidence="18">
    <location>
        <begin position="530"/>
        <end position="561"/>
    </location>
</feature>
<organism evidence="22 23">
    <name type="scientific">Orbilia ellipsospora</name>
    <dbReference type="NCBI Taxonomy" id="2528407"/>
    <lineage>
        <taxon>Eukaryota</taxon>
        <taxon>Fungi</taxon>
        <taxon>Dikarya</taxon>
        <taxon>Ascomycota</taxon>
        <taxon>Pezizomycotina</taxon>
        <taxon>Orbiliomycetes</taxon>
        <taxon>Orbiliales</taxon>
        <taxon>Orbiliaceae</taxon>
        <taxon>Orbilia</taxon>
    </lineage>
</organism>
<comment type="similarity">
    <text evidence="3 17">Belongs to the cation transport ATPase (P-type) (TC 3.A.3) family. Type IV subfamily.</text>
</comment>
<feature type="transmembrane region" description="Helical" evidence="17">
    <location>
        <begin position="1242"/>
        <end position="1260"/>
    </location>
</feature>
<evidence type="ECO:0000256" key="14">
    <source>
        <dbReference type="PIRSR" id="PIRSR606539-1"/>
    </source>
</evidence>
<dbReference type="InterPro" id="IPR032631">
    <property type="entry name" value="P-type_ATPase_N"/>
</dbReference>
<gene>
    <name evidence="22" type="ORF">TWF694_002504</name>
</gene>
<evidence type="ECO:0000256" key="8">
    <source>
        <dbReference type="ARBA" id="ARBA00022842"/>
    </source>
</evidence>
<dbReference type="PROSITE" id="PS00154">
    <property type="entry name" value="ATPASE_E1_E2"/>
    <property type="match status" value="1"/>
</dbReference>
<dbReference type="InterPro" id="IPR023299">
    <property type="entry name" value="ATPase_P-typ_cyto_dom_N"/>
</dbReference>
<keyword evidence="7 15" id="KW-0067">ATP-binding</keyword>
<dbReference type="SFLD" id="SFLDS00003">
    <property type="entry name" value="Haloacid_Dehalogenase"/>
    <property type="match status" value="1"/>
</dbReference>
<keyword evidence="4 17" id="KW-0812">Transmembrane</keyword>
<keyword evidence="10 17" id="KW-1133">Transmembrane helix</keyword>
<feature type="binding site" evidence="15">
    <location>
        <position position="1052"/>
    </location>
    <ligand>
        <name>ATP</name>
        <dbReference type="ChEBI" id="CHEBI:30616"/>
    </ligand>
</feature>
<feature type="binding site" evidence="15">
    <location>
        <position position="660"/>
    </location>
    <ligand>
        <name>ATP</name>
        <dbReference type="ChEBI" id="CHEBI:30616"/>
    </ligand>
</feature>
<comment type="catalytic activity">
    <reaction evidence="12 17">
        <text>ATP + H2O + phospholipidSide 1 = ADP + phosphate + phospholipidSide 2.</text>
        <dbReference type="EC" id="7.6.2.1"/>
    </reaction>
</comment>
<dbReference type="GO" id="GO:0045332">
    <property type="term" value="P:phospholipid translocation"/>
    <property type="evidence" value="ECO:0007669"/>
    <property type="project" value="TreeGrafter"/>
</dbReference>
<evidence type="ECO:0000256" key="6">
    <source>
        <dbReference type="ARBA" id="ARBA00022741"/>
    </source>
</evidence>
<evidence type="ECO:0000256" key="16">
    <source>
        <dbReference type="PIRSR" id="PIRSR606539-3"/>
    </source>
</evidence>
<dbReference type="NCBIfam" id="TIGR01652">
    <property type="entry name" value="ATPase-Plipid"/>
    <property type="match status" value="2"/>
</dbReference>
<dbReference type="InterPro" id="IPR018303">
    <property type="entry name" value="ATPase_P-typ_P_site"/>
</dbReference>
<evidence type="ECO:0000256" key="10">
    <source>
        <dbReference type="ARBA" id="ARBA00022989"/>
    </source>
</evidence>
<dbReference type="InterPro" id="IPR023298">
    <property type="entry name" value="ATPase_P-typ_TM_dom_sf"/>
</dbReference>
<feature type="binding site" evidence="15">
    <location>
        <position position="878"/>
    </location>
    <ligand>
        <name>ATP</name>
        <dbReference type="ChEBI" id="CHEBI:30616"/>
    </ligand>
</feature>
<evidence type="ECO:0000313" key="23">
    <source>
        <dbReference type="Proteomes" id="UP001365542"/>
    </source>
</evidence>
<evidence type="ECO:0000259" key="19">
    <source>
        <dbReference type="Pfam" id="PF00122"/>
    </source>
</evidence>
<feature type="binding site" evidence="15">
    <location>
        <position position="1077"/>
    </location>
    <ligand>
        <name>ATP</name>
        <dbReference type="ChEBI" id="CHEBI:30616"/>
    </ligand>
</feature>
<feature type="domain" description="P-type ATPase A" evidence="19">
    <location>
        <begin position="237"/>
        <end position="299"/>
    </location>
</feature>
<dbReference type="SFLD" id="SFLDF00027">
    <property type="entry name" value="p-type_atpase"/>
    <property type="match status" value="1"/>
</dbReference>
<evidence type="ECO:0000256" key="18">
    <source>
        <dbReference type="SAM" id="MobiDB-lite"/>
    </source>
</evidence>
<feature type="binding site" evidence="15">
    <location>
        <position position="502"/>
    </location>
    <ligand>
        <name>ATP</name>
        <dbReference type="ChEBI" id="CHEBI:30616"/>
    </ligand>
</feature>
<dbReference type="GO" id="GO:0005802">
    <property type="term" value="C:trans-Golgi network"/>
    <property type="evidence" value="ECO:0007669"/>
    <property type="project" value="TreeGrafter"/>
</dbReference>
<feature type="binding site" evidence="15">
    <location>
        <position position="959"/>
    </location>
    <ligand>
        <name>ATP</name>
        <dbReference type="ChEBI" id="CHEBI:30616"/>
    </ligand>
</feature>
<dbReference type="SUPFAM" id="SSF56784">
    <property type="entry name" value="HAD-like"/>
    <property type="match status" value="1"/>
</dbReference>
<dbReference type="SUPFAM" id="SSF81665">
    <property type="entry name" value="Calcium ATPase, transmembrane domain M"/>
    <property type="match status" value="1"/>
</dbReference>
<evidence type="ECO:0000256" key="15">
    <source>
        <dbReference type="PIRSR" id="PIRSR606539-2"/>
    </source>
</evidence>
<feature type="binding site" evidence="16">
    <location>
        <position position="501"/>
    </location>
    <ligand>
        <name>Mg(2+)</name>
        <dbReference type="ChEBI" id="CHEBI:18420"/>
    </ligand>
</feature>
<dbReference type="GO" id="GO:0016887">
    <property type="term" value="F:ATP hydrolysis activity"/>
    <property type="evidence" value="ECO:0007669"/>
    <property type="project" value="InterPro"/>
</dbReference>
<evidence type="ECO:0000256" key="5">
    <source>
        <dbReference type="ARBA" id="ARBA00022723"/>
    </source>
</evidence>
<dbReference type="Pfam" id="PF16212">
    <property type="entry name" value="PhoLip_ATPase_C"/>
    <property type="match status" value="1"/>
</dbReference>
<dbReference type="GO" id="GO:0140326">
    <property type="term" value="F:ATPase-coupled intramembrane lipid transporter activity"/>
    <property type="evidence" value="ECO:0007669"/>
    <property type="project" value="UniProtKB-EC"/>
</dbReference>
<feature type="transmembrane region" description="Helical" evidence="17">
    <location>
        <begin position="1163"/>
        <end position="1183"/>
    </location>
</feature>
<feature type="region of interest" description="Disordered" evidence="18">
    <location>
        <begin position="804"/>
        <end position="835"/>
    </location>
</feature>
<dbReference type="Proteomes" id="UP001365542">
    <property type="component" value="Unassembled WGS sequence"/>
</dbReference>
<dbReference type="Gene3D" id="3.40.1110.10">
    <property type="entry name" value="Calcium-transporting ATPase, cytoplasmic domain N"/>
    <property type="match status" value="2"/>
</dbReference>
<dbReference type="InterPro" id="IPR001757">
    <property type="entry name" value="P_typ_ATPase"/>
</dbReference>
<keyword evidence="11 17" id="KW-0472">Membrane</keyword>
<feature type="binding site" evidence="16">
    <location>
        <position position="1073"/>
    </location>
    <ligand>
        <name>Mg(2+)</name>
        <dbReference type="ChEBI" id="CHEBI:18420"/>
    </ligand>
</feature>
<dbReference type="InterPro" id="IPR059000">
    <property type="entry name" value="ATPase_P-type_domA"/>
</dbReference>
<accession>A0AAV9X262</accession>
<feature type="binding site" evidence="15">
    <location>
        <position position="731"/>
    </location>
    <ligand>
        <name>ATP</name>
        <dbReference type="ChEBI" id="CHEBI:30616"/>
    </ligand>
</feature>
<feature type="compositionally biased region" description="Basic and acidic residues" evidence="18">
    <location>
        <begin position="530"/>
        <end position="554"/>
    </location>
</feature>
<feature type="binding site" evidence="15">
    <location>
        <position position="1046"/>
    </location>
    <ligand>
        <name>ATP</name>
        <dbReference type="ChEBI" id="CHEBI:30616"/>
    </ligand>
</feature>
<dbReference type="GO" id="GO:0000287">
    <property type="term" value="F:magnesium ion binding"/>
    <property type="evidence" value="ECO:0007669"/>
    <property type="project" value="UniProtKB-UniRule"/>
</dbReference>
<dbReference type="GO" id="GO:0005886">
    <property type="term" value="C:plasma membrane"/>
    <property type="evidence" value="ECO:0007669"/>
    <property type="project" value="TreeGrafter"/>
</dbReference>
<dbReference type="FunFam" id="3.40.50.1000:FF:000172">
    <property type="entry name" value="Phospholipid-transporting ATPase"/>
    <property type="match status" value="1"/>
</dbReference>
<dbReference type="Pfam" id="PF13246">
    <property type="entry name" value="Cation_ATPase"/>
    <property type="match status" value="1"/>
</dbReference>
<comment type="subcellular location">
    <subcellularLocation>
        <location evidence="2">Endomembrane system</location>
    </subcellularLocation>
    <subcellularLocation>
        <location evidence="1 17">Membrane</location>
        <topology evidence="1 17">Multi-pass membrane protein</topology>
    </subcellularLocation>
</comment>
<feature type="domain" description="P-type ATPase C-terminal" evidence="21">
    <location>
        <begin position="1099"/>
        <end position="1349"/>
    </location>
</feature>
<sequence>MTDPHRNHHDATTGPPVAESEEYMDAERNGARFGNGNSNGGDTGPTPHAQWQEENNSSNDDMKKSMRDAPTRRPNYDYKKAHMSTMDKIRQPFYTAIKFVLRMQDLPPSKDGRKIPFTVFKNRKGTKLVDERRNKPYLNNTIRSSRYSIWSFLPKQLIYQFSKLANAYFLVIAILQLIPSLSTTGRLTTIVPLMLFVSFSMAKEGYDDFRRYRQDRKENRRLAKVLTLSGSGPDAQEEWIEVMWEKVRVGDIIKLVRDDMVPADMVLIQAESETGVAYVETAALDGETNLKGKQAIPNVSEHFYGRFGGAKDELATVEDPNSDLYNFEGKIQIGDELKPLTNSQILYRGCVLRNTPSALGLVIFTGEETKIRMNANKRPRAKSPTLQTSVNYIIIFVMLVVIFISGIELLGYKLWQNSFERHAWYLAGLGVGTFPILASFIIMFNTLIPLSLYVSLEIIKIGQQILFLDNDMYDEKTDTPMEARTTTINEELGQIGYIFSDKTGTLTDNTMIFRKMTVAGYPWTHIRASEKEQEAPAAEEGKTIAENGNQEKGKSKAARPKSWLPSDYASLRSVASNFRSGAGSDSSRPHHNEPGNRASFVLGDGELTTDDLLTYIQMHPETAYSQRAKMFLLSLALCHTCLPETDENGKITYQASSPDEVALVQAAQELGYVNVDRQVGSVTIQTYPHGIESHAVTEKYEILEVLEFTSKRKRMSIVLRCPDGRICLFSKGADSTMTELLRLRDMATRASKEVDKRNRDRKSHEVFEFVRRTSMPPQLPGVNRSRFSLGSQRHSWMAPRRSLTGNRHSMIGSPNINEESQPQSPVTEKNTQGQSFEMQRTGTRTLDHYINEGAVTNDGFVFDHSYSQIHDFAVEGLRTLIYGYRFLDESNYRDWAKVYNEATTSLVDRQAKIEKAADMIERDFEFAGATAIEDKLQDGVPDAIDRLRRAGIKMWMLTGDKKETAINIGYSCRLITDVSEIMIVDQNAGDLATQIRDYIDTLKRHELAHSVGVVDGSTLSVIEESQELSNLFFEFTINVDSVVCCRASPNQKAGLVRSIRKRVKKSVTLAIGDGANDIAMIQEAQVGVGITGKEGLAAARSSDYSIAQFRFLLKLLLCHGRWNYVRTCKYVLGTFWKEMMFFIVQALYQPNNGYSGTSLYENWSLAVYNIFFTSLAIIFLGIVEKDLEQETLLAVPELYVYNRRTIFNMYSYLAWVTLAVGEAALIWYTVNSLYNMSILCPNQGLYSIQALVYTIIVLFVNTKLQFMEQHNITIVAVIVWVVSVGGWFLWNVVILGYAFSSWTIYYLPQEFALHVGRDLLWWTVVLFVTGACIVFEISARALKTTFFPSEVDHFQMLQKDPIIKKKLEHAAYTQNSNFFEELNETHLESNASGEVLREIIERRRESRFAYVRLGSKKARRIAAAARENNGNDGIELENRHVGDVEEGTIEEHNGSPLPNEEGSSGGSRWNVFRRS</sequence>
<keyword evidence="5 16" id="KW-0479">Metal-binding</keyword>
<feature type="transmembrane region" description="Helical" evidence="17">
    <location>
        <begin position="1319"/>
        <end position="1339"/>
    </location>
</feature>
<evidence type="ECO:0000256" key="7">
    <source>
        <dbReference type="ARBA" id="ARBA00022840"/>
    </source>
</evidence>
<dbReference type="SUPFAM" id="SSF81660">
    <property type="entry name" value="Metal cation-transporting ATPase, ATP-binding domain N"/>
    <property type="match status" value="1"/>
</dbReference>
<evidence type="ECO:0000259" key="20">
    <source>
        <dbReference type="Pfam" id="PF16209"/>
    </source>
</evidence>
<evidence type="ECO:0000256" key="9">
    <source>
        <dbReference type="ARBA" id="ARBA00022967"/>
    </source>
</evidence>
<feature type="transmembrane region" description="Helical" evidence="17">
    <location>
        <begin position="424"/>
        <end position="448"/>
    </location>
</feature>
<keyword evidence="6 15" id="KW-0547">Nucleotide-binding</keyword>
<dbReference type="InterPro" id="IPR032630">
    <property type="entry name" value="P_typ_ATPase_c"/>
</dbReference>
<feature type="active site" description="4-aspartylphosphate intermediate" evidence="14">
    <location>
        <position position="501"/>
    </location>
</feature>
<evidence type="ECO:0000256" key="3">
    <source>
        <dbReference type="ARBA" id="ARBA00008109"/>
    </source>
</evidence>
<dbReference type="GO" id="GO:0006892">
    <property type="term" value="P:post-Golgi vesicle-mediated transport"/>
    <property type="evidence" value="ECO:0007669"/>
    <property type="project" value="TreeGrafter"/>
</dbReference>
<feature type="region of interest" description="Disordered" evidence="18">
    <location>
        <begin position="1445"/>
        <end position="1475"/>
    </location>
</feature>
<feature type="binding site" evidence="15">
    <location>
        <position position="503"/>
    </location>
    <ligand>
        <name>ATP</name>
        <dbReference type="ChEBI" id="CHEBI:30616"/>
    </ligand>
</feature>
<feature type="binding site" evidence="15">
    <location>
        <position position="960"/>
    </location>
    <ligand>
        <name>ATP</name>
        <dbReference type="ChEBI" id="CHEBI:30616"/>
    </ligand>
</feature>
<keyword evidence="8 16" id="KW-0460">Magnesium</keyword>
<feature type="region of interest" description="Disordered" evidence="18">
    <location>
        <begin position="1"/>
        <end position="78"/>
    </location>
</feature>
<feature type="region of interest" description="Disordered" evidence="18">
    <location>
        <begin position="578"/>
        <end position="603"/>
    </location>
</feature>
<evidence type="ECO:0000256" key="13">
    <source>
        <dbReference type="ARBA" id="ARBA00049128"/>
    </source>
</evidence>
<evidence type="ECO:0000256" key="12">
    <source>
        <dbReference type="ARBA" id="ARBA00034036"/>
    </source>
</evidence>
<feature type="binding site" evidence="16">
    <location>
        <position position="1077"/>
    </location>
    <ligand>
        <name>Mg(2+)</name>
        <dbReference type="ChEBI" id="CHEBI:18420"/>
    </ligand>
</feature>
<comment type="caution">
    <text evidence="22">The sequence shown here is derived from an EMBL/GenBank/DDBJ whole genome shotgun (WGS) entry which is preliminary data.</text>
</comment>
<evidence type="ECO:0000256" key="2">
    <source>
        <dbReference type="ARBA" id="ARBA00004308"/>
    </source>
</evidence>
<keyword evidence="9 17" id="KW-1278">Translocase</keyword>
<dbReference type="Pfam" id="PF16209">
    <property type="entry name" value="PhoLip_ATPase_N"/>
    <property type="match status" value="1"/>
</dbReference>
<dbReference type="SFLD" id="SFLDG00002">
    <property type="entry name" value="C1.7:_P-type_atpase_like"/>
    <property type="match status" value="1"/>
</dbReference>
<feature type="binding site" evidence="15">
    <location>
        <position position="1076"/>
    </location>
    <ligand>
        <name>ATP</name>
        <dbReference type="ChEBI" id="CHEBI:30616"/>
    </ligand>
</feature>
<dbReference type="InterPro" id="IPR023214">
    <property type="entry name" value="HAD_sf"/>
</dbReference>
<evidence type="ECO:0000256" key="17">
    <source>
        <dbReference type="RuleBase" id="RU362033"/>
    </source>
</evidence>
<keyword evidence="23" id="KW-1185">Reference proteome</keyword>
<feature type="transmembrane region" description="Helical" evidence="17">
    <location>
        <begin position="1212"/>
        <end position="1230"/>
    </location>
</feature>
<feature type="domain" description="P-type ATPase N-terminal" evidence="20">
    <location>
        <begin position="132"/>
        <end position="190"/>
    </location>
</feature>
<feature type="binding site" evidence="16">
    <location>
        <position position="503"/>
    </location>
    <ligand>
        <name>Mg(2+)</name>
        <dbReference type="ChEBI" id="CHEBI:18420"/>
    </ligand>
</feature>
<dbReference type="InterPro" id="IPR006539">
    <property type="entry name" value="P-type_ATPase_IV"/>
</dbReference>
<dbReference type="EC" id="7.6.2.1" evidence="17"/>
<dbReference type="SUPFAM" id="SSF81653">
    <property type="entry name" value="Calcium ATPase, transduction domain A"/>
    <property type="match status" value="1"/>
</dbReference>
<proteinExistence type="inferred from homology"/>
<feature type="binding site" evidence="15">
    <location>
        <position position="958"/>
    </location>
    <ligand>
        <name>ATP</name>
        <dbReference type="ChEBI" id="CHEBI:30616"/>
    </ligand>
</feature>
<dbReference type="Gene3D" id="2.70.150.10">
    <property type="entry name" value="Calcium-transporting ATPase, cytoplasmic transduction domain A"/>
    <property type="match status" value="1"/>
</dbReference>
<dbReference type="PRINTS" id="PR00119">
    <property type="entry name" value="CATATPASE"/>
</dbReference>
<dbReference type="InterPro" id="IPR008250">
    <property type="entry name" value="ATPase_P-typ_transduc_dom_A_sf"/>
</dbReference>
<evidence type="ECO:0000256" key="1">
    <source>
        <dbReference type="ARBA" id="ARBA00004141"/>
    </source>
</evidence>
<feature type="transmembrane region" description="Helical" evidence="17">
    <location>
        <begin position="1272"/>
        <end position="1299"/>
    </location>
</feature>
<dbReference type="PANTHER" id="PTHR24092">
    <property type="entry name" value="PROBABLE PHOSPHOLIPID-TRANSPORTING ATPASE"/>
    <property type="match status" value="1"/>
</dbReference>
<evidence type="ECO:0000256" key="11">
    <source>
        <dbReference type="ARBA" id="ARBA00023136"/>
    </source>
</evidence>
<comment type="cofactor">
    <cofactor evidence="16">
        <name>Mg(2+)</name>
        <dbReference type="ChEBI" id="CHEBI:18420"/>
    </cofactor>
</comment>
<feature type="compositionally biased region" description="Basic and acidic residues" evidence="18">
    <location>
        <begin position="60"/>
        <end position="78"/>
    </location>
</feature>
<dbReference type="Gene3D" id="3.40.50.1000">
    <property type="entry name" value="HAD superfamily/HAD-like"/>
    <property type="match status" value="1"/>
</dbReference>
<evidence type="ECO:0000313" key="22">
    <source>
        <dbReference type="EMBL" id="KAK6533566.1"/>
    </source>
</evidence>
<dbReference type="InterPro" id="IPR044492">
    <property type="entry name" value="P_typ_ATPase_HD_dom"/>
</dbReference>
<comment type="catalytic activity">
    <reaction evidence="13">
        <text>a 1,2-diacyl-sn-glycero-3-phosphoethanolamine(out) + ATP + H2O = a 1,2-diacyl-sn-glycero-3-phosphoethanolamine(in) + ADP + phosphate + H(+)</text>
        <dbReference type="Rhea" id="RHEA:66132"/>
        <dbReference type="ChEBI" id="CHEBI:15377"/>
        <dbReference type="ChEBI" id="CHEBI:15378"/>
        <dbReference type="ChEBI" id="CHEBI:30616"/>
        <dbReference type="ChEBI" id="CHEBI:43474"/>
        <dbReference type="ChEBI" id="CHEBI:64612"/>
        <dbReference type="ChEBI" id="CHEBI:456216"/>
    </reaction>
    <physiologicalReaction direction="left-to-right" evidence="13">
        <dbReference type="Rhea" id="RHEA:66133"/>
    </physiologicalReaction>
</comment>
<evidence type="ECO:0000259" key="21">
    <source>
        <dbReference type="Pfam" id="PF16212"/>
    </source>
</evidence>
<dbReference type="InterPro" id="IPR036412">
    <property type="entry name" value="HAD-like_sf"/>
</dbReference>
<dbReference type="EMBL" id="JAVHJO010000011">
    <property type="protein sequence ID" value="KAK6533566.1"/>
    <property type="molecule type" value="Genomic_DNA"/>
</dbReference>
<feature type="binding site" evidence="15">
    <location>
        <position position="708"/>
    </location>
    <ligand>
        <name>ATP</name>
        <dbReference type="ChEBI" id="CHEBI:30616"/>
    </ligand>
</feature>
<dbReference type="GO" id="GO:0005524">
    <property type="term" value="F:ATP binding"/>
    <property type="evidence" value="ECO:0007669"/>
    <property type="project" value="UniProtKB-UniRule"/>
</dbReference>
<dbReference type="Pfam" id="PF00122">
    <property type="entry name" value="E1-E2_ATPase"/>
    <property type="match status" value="1"/>
</dbReference>